<dbReference type="InParanoid" id="A2DE18"/>
<dbReference type="InterPro" id="IPR018957">
    <property type="entry name" value="Znf_C3HC4_RING-type"/>
</dbReference>
<keyword evidence="10 14" id="KW-0156">Chromatin regulator</keyword>
<evidence type="ECO:0000256" key="2">
    <source>
        <dbReference type="ARBA" id="ARBA00004123"/>
    </source>
</evidence>
<evidence type="ECO:0000313" key="17">
    <source>
        <dbReference type="EMBL" id="EAY21236.1"/>
    </source>
</evidence>
<dbReference type="EC" id="2.3.2.27" evidence="14"/>
<dbReference type="Gene3D" id="3.30.40.10">
    <property type="entry name" value="Zinc/RING finger domain, C3HC4 (zinc finger)"/>
    <property type="match status" value="1"/>
</dbReference>
<dbReference type="InterPro" id="IPR013956">
    <property type="entry name" value="E3_ubiquit_lig_Bre1"/>
</dbReference>
<dbReference type="GO" id="GO:0016567">
    <property type="term" value="P:protein ubiquitination"/>
    <property type="evidence" value="ECO:0007669"/>
    <property type="project" value="UniProtKB-UniRule"/>
</dbReference>
<evidence type="ECO:0000259" key="16">
    <source>
        <dbReference type="PROSITE" id="PS50089"/>
    </source>
</evidence>
<dbReference type="GO" id="GO:0008270">
    <property type="term" value="F:zinc ion binding"/>
    <property type="evidence" value="ECO:0007669"/>
    <property type="project" value="UniProtKB-KW"/>
</dbReference>
<dbReference type="GO" id="GO:0005634">
    <property type="term" value="C:nucleus"/>
    <property type="evidence" value="ECO:0000318"/>
    <property type="project" value="GO_Central"/>
</dbReference>
<dbReference type="SMR" id="A2DE18"/>
<dbReference type="SUPFAM" id="SSF57850">
    <property type="entry name" value="RING/U-box"/>
    <property type="match status" value="1"/>
</dbReference>
<dbReference type="UniPathway" id="UPA00143"/>
<comment type="pathway">
    <text evidence="3 14">Protein modification; protein ubiquitination.</text>
</comment>
<keyword evidence="8 14" id="KW-0833">Ubl conjugation pathway</keyword>
<dbReference type="SMART" id="SM00184">
    <property type="entry name" value="RING"/>
    <property type="match status" value="1"/>
</dbReference>
<dbReference type="GO" id="GO:0033503">
    <property type="term" value="C:HULC complex"/>
    <property type="evidence" value="ECO:0000318"/>
    <property type="project" value="GO_Central"/>
</dbReference>
<evidence type="ECO:0000256" key="3">
    <source>
        <dbReference type="ARBA" id="ARBA00004906"/>
    </source>
</evidence>
<dbReference type="PROSITE" id="PS50089">
    <property type="entry name" value="ZF_RING_2"/>
    <property type="match status" value="1"/>
</dbReference>
<evidence type="ECO:0000256" key="6">
    <source>
        <dbReference type="ARBA" id="ARBA00022723"/>
    </source>
</evidence>
<dbReference type="PANTHER" id="PTHR23163">
    <property type="entry name" value="RING FINGER PROTEIN-RELATED"/>
    <property type="match status" value="1"/>
</dbReference>
<evidence type="ECO:0000256" key="7">
    <source>
        <dbReference type="ARBA" id="ARBA00022771"/>
    </source>
</evidence>
<evidence type="ECO:0000256" key="14">
    <source>
        <dbReference type="RuleBase" id="RU365038"/>
    </source>
</evidence>
<evidence type="ECO:0000256" key="1">
    <source>
        <dbReference type="ARBA" id="ARBA00000900"/>
    </source>
</evidence>
<dbReference type="GO" id="GO:0061630">
    <property type="term" value="F:ubiquitin protein ligase activity"/>
    <property type="evidence" value="ECO:0000318"/>
    <property type="project" value="GO_Central"/>
</dbReference>
<dbReference type="AlphaFoldDB" id="A2DE18"/>
<keyword evidence="7 13" id="KW-0863">Zinc-finger</keyword>
<dbReference type="EMBL" id="DS113191">
    <property type="protein sequence ID" value="EAY21236.1"/>
    <property type="molecule type" value="Genomic_DNA"/>
</dbReference>
<gene>
    <name evidence="17" type="ORF">TVAG_166110</name>
</gene>
<sequence>MQVTEWIQPLKEQCIKIDLINKETYEKLVNDIAALIGYQYKLSNYMLGFLNTLKSKIPANYTAHYNPECLDFPTLTDHSRLVYNIANNFVDTILSILDYYGHQQFAQEIIEFHNLFLEKIKIRNAFLSEHPTILPPYTKTLDLNFHIAQTIPYGHNNDLTSYLGSLIKIIDNKLSSDFDKKYYPTIESISHIYQNIDNGSLLPQLEQICSDLDKTRLELLKEKSSLERGVQSTEDFLSNLPIEAIRENRQYSDYIKSTNKILPQIRANMNDLLYSYSSIPDIFKRLHLLFRESVPTNYVDQNEMEELRSKYIKFCSELKKLRLFLRIVKDSNIKQYSPNQAQLFISQEKDFLSNIKKLLEENNFQEIGPLIDNSLSSFAHYTDSVPDETEQFVKETSEFDVQTQRWANNRPQIDPQIEYQVKNLRDQLDSMQKQTDQIINSSNVSISQAIQSISDLMTYLRFSTPIKESELQEFSNELDREAGNAWARRRLESKREQIERKKKILEQKKRELEQQNNRISSMQKEIENYKSEKEKNPNYSAIPREEVQDAKDRALCPLCEQRNPRNCLLKECGHTFCLACIQAQIKSRNRACPSCNKKFAESYVKEIQWE</sequence>
<dbReference type="Proteomes" id="UP000001542">
    <property type="component" value="Unassembled WGS sequence"/>
</dbReference>
<dbReference type="InterPro" id="IPR017907">
    <property type="entry name" value="Znf_RING_CS"/>
</dbReference>
<keyword evidence="9 14" id="KW-0862">Zinc</keyword>
<keyword evidence="12 14" id="KW-0539">Nucleus</keyword>
<dbReference type="STRING" id="5722.A2DE18"/>
<reference evidence="17" key="2">
    <citation type="journal article" date="2007" name="Science">
        <title>Draft genome sequence of the sexually transmitted pathogen Trichomonas vaginalis.</title>
        <authorList>
            <person name="Carlton J.M."/>
            <person name="Hirt R.P."/>
            <person name="Silva J.C."/>
            <person name="Delcher A.L."/>
            <person name="Schatz M."/>
            <person name="Zhao Q."/>
            <person name="Wortman J.R."/>
            <person name="Bidwell S.L."/>
            <person name="Alsmark U.C.M."/>
            <person name="Besteiro S."/>
            <person name="Sicheritz-Ponten T."/>
            <person name="Noel C.J."/>
            <person name="Dacks J.B."/>
            <person name="Foster P.G."/>
            <person name="Simillion C."/>
            <person name="Van de Peer Y."/>
            <person name="Miranda-Saavedra D."/>
            <person name="Barton G.J."/>
            <person name="Westrop G.D."/>
            <person name="Mueller S."/>
            <person name="Dessi D."/>
            <person name="Fiori P.L."/>
            <person name="Ren Q."/>
            <person name="Paulsen I."/>
            <person name="Zhang H."/>
            <person name="Bastida-Corcuera F.D."/>
            <person name="Simoes-Barbosa A."/>
            <person name="Brown M.T."/>
            <person name="Hayes R.D."/>
            <person name="Mukherjee M."/>
            <person name="Okumura C.Y."/>
            <person name="Schneider R."/>
            <person name="Smith A.J."/>
            <person name="Vanacova S."/>
            <person name="Villalvazo M."/>
            <person name="Haas B.J."/>
            <person name="Pertea M."/>
            <person name="Feldblyum T.V."/>
            <person name="Utterback T.R."/>
            <person name="Shu C.L."/>
            <person name="Osoegawa K."/>
            <person name="de Jong P.J."/>
            <person name="Hrdy I."/>
            <person name="Horvathova L."/>
            <person name="Zubacova Z."/>
            <person name="Dolezal P."/>
            <person name="Malik S.B."/>
            <person name="Logsdon J.M. Jr."/>
            <person name="Henze K."/>
            <person name="Gupta A."/>
            <person name="Wang C.C."/>
            <person name="Dunne R.L."/>
            <person name="Upcroft J.A."/>
            <person name="Upcroft P."/>
            <person name="White O."/>
            <person name="Salzberg S.L."/>
            <person name="Tang P."/>
            <person name="Chiu C.-H."/>
            <person name="Lee Y.-S."/>
            <person name="Embley T.M."/>
            <person name="Coombs G.H."/>
            <person name="Mottram J.C."/>
            <person name="Tachezy J."/>
            <person name="Fraser-Liggett C.M."/>
            <person name="Johnson P.J."/>
        </authorList>
    </citation>
    <scope>NUCLEOTIDE SEQUENCE [LARGE SCALE GENOMIC DNA]</scope>
    <source>
        <strain evidence="17">G3</strain>
    </source>
</reference>
<reference evidence="17" key="1">
    <citation type="submission" date="2006-10" db="EMBL/GenBank/DDBJ databases">
        <authorList>
            <person name="Amadeo P."/>
            <person name="Zhao Q."/>
            <person name="Wortman J."/>
            <person name="Fraser-Liggett C."/>
            <person name="Carlton J."/>
        </authorList>
    </citation>
    <scope>NUCLEOTIDE SEQUENCE</scope>
    <source>
        <strain evidence="17">G3</strain>
    </source>
</reference>
<evidence type="ECO:0000256" key="12">
    <source>
        <dbReference type="ARBA" id="ARBA00023242"/>
    </source>
</evidence>
<evidence type="ECO:0000313" key="18">
    <source>
        <dbReference type="Proteomes" id="UP000001542"/>
    </source>
</evidence>
<dbReference type="VEuPathDB" id="TrichDB:TVAGG3_0174010"/>
<name>A2DE18_TRIV3</name>
<dbReference type="Pfam" id="PF00097">
    <property type="entry name" value="zf-C3HC4"/>
    <property type="match status" value="1"/>
</dbReference>
<proteinExistence type="inferred from homology"/>
<evidence type="ECO:0000256" key="9">
    <source>
        <dbReference type="ARBA" id="ARBA00022833"/>
    </source>
</evidence>
<keyword evidence="11 14" id="KW-0175">Coiled coil</keyword>
<dbReference type="PROSITE" id="PS00518">
    <property type="entry name" value="ZF_RING_1"/>
    <property type="match status" value="1"/>
</dbReference>
<keyword evidence="18" id="KW-1185">Reference proteome</keyword>
<dbReference type="OrthoDB" id="10266039at2759"/>
<dbReference type="eggNOG" id="KOG0978">
    <property type="taxonomic scope" value="Eukaryota"/>
</dbReference>
<dbReference type="InterPro" id="IPR001841">
    <property type="entry name" value="Znf_RING"/>
</dbReference>
<feature type="coiled-coil region" evidence="15">
    <location>
        <begin position="488"/>
        <end position="532"/>
    </location>
</feature>
<keyword evidence="5 14" id="KW-0808">Transferase</keyword>
<evidence type="ECO:0000256" key="11">
    <source>
        <dbReference type="ARBA" id="ARBA00023054"/>
    </source>
</evidence>
<keyword evidence="6 14" id="KW-0479">Metal-binding</keyword>
<evidence type="ECO:0000256" key="10">
    <source>
        <dbReference type="ARBA" id="ARBA00022853"/>
    </source>
</evidence>
<dbReference type="PANTHER" id="PTHR23163:SF0">
    <property type="entry name" value="E3 UBIQUITIN-PROTEIN LIGASE BRE1"/>
    <property type="match status" value="1"/>
</dbReference>
<organism evidence="17 18">
    <name type="scientific">Trichomonas vaginalis (strain ATCC PRA-98 / G3)</name>
    <dbReference type="NCBI Taxonomy" id="412133"/>
    <lineage>
        <taxon>Eukaryota</taxon>
        <taxon>Metamonada</taxon>
        <taxon>Parabasalia</taxon>
        <taxon>Trichomonadida</taxon>
        <taxon>Trichomonadidae</taxon>
        <taxon>Trichomonas</taxon>
    </lineage>
</organism>
<comment type="similarity">
    <text evidence="4 14">Belongs to the BRE1 family.</text>
</comment>
<evidence type="ECO:0000256" key="5">
    <source>
        <dbReference type="ARBA" id="ARBA00022679"/>
    </source>
</evidence>
<accession>A2DE18</accession>
<protein>
    <recommendedName>
        <fullName evidence="14">E3 ubiquitin protein ligase</fullName>
        <ecNumber evidence="14">2.3.2.27</ecNumber>
    </recommendedName>
</protein>
<comment type="catalytic activity">
    <reaction evidence="1 14">
        <text>S-ubiquitinyl-[E2 ubiquitin-conjugating enzyme]-L-cysteine + [acceptor protein]-L-lysine = [E2 ubiquitin-conjugating enzyme]-L-cysteine + N(6)-ubiquitinyl-[acceptor protein]-L-lysine.</text>
        <dbReference type="EC" id="2.3.2.27"/>
    </reaction>
</comment>
<feature type="domain" description="RING-type" evidence="16">
    <location>
        <begin position="556"/>
        <end position="596"/>
    </location>
</feature>
<dbReference type="VEuPathDB" id="TrichDB:TVAG_166110"/>
<evidence type="ECO:0000256" key="15">
    <source>
        <dbReference type="SAM" id="Coils"/>
    </source>
</evidence>
<dbReference type="GO" id="GO:0006325">
    <property type="term" value="P:chromatin organization"/>
    <property type="evidence" value="ECO:0007669"/>
    <property type="project" value="UniProtKB-KW"/>
</dbReference>
<dbReference type="InterPro" id="IPR013083">
    <property type="entry name" value="Znf_RING/FYVE/PHD"/>
</dbReference>
<dbReference type="KEGG" id="tva:5466773"/>
<evidence type="ECO:0000256" key="13">
    <source>
        <dbReference type="PROSITE-ProRule" id="PRU00175"/>
    </source>
</evidence>
<evidence type="ECO:0000256" key="8">
    <source>
        <dbReference type="ARBA" id="ARBA00022786"/>
    </source>
</evidence>
<comment type="subcellular location">
    <subcellularLocation>
        <location evidence="2 14">Nucleus</location>
    </subcellularLocation>
</comment>
<evidence type="ECO:0000256" key="4">
    <source>
        <dbReference type="ARBA" id="ARBA00005555"/>
    </source>
</evidence>
<dbReference type="RefSeq" id="XP_001582222.1">
    <property type="nucleotide sequence ID" value="XM_001582172.1"/>
</dbReference>